<sequence length="84" mass="9422">MTTVPTDLGTLEELLTKQIEEETGHEDVTLAGKLNELDMDSLTFSEVLMNLERQLGVELDLVETFEINRDTTVADLLRAISDKL</sequence>
<dbReference type="PROSITE" id="PS50075">
    <property type="entry name" value="CARRIER"/>
    <property type="match status" value="1"/>
</dbReference>
<dbReference type="InterPro" id="IPR009081">
    <property type="entry name" value="PP-bd_ACP"/>
</dbReference>
<keyword evidence="3" id="KW-1185">Reference proteome</keyword>
<evidence type="ECO:0000313" key="3">
    <source>
        <dbReference type="Proteomes" id="UP001597260"/>
    </source>
</evidence>
<proteinExistence type="predicted"/>
<organism evidence="2 3">
    <name type="scientific">Micromonospora sonneratiae</name>
    <dbReference type="NCBI Taxonomy" id="1184706"/>
    <lineage>
        <taxon>Bacteria</taxon>
        <taxon>Bacillati</taxon>
        <taxon>Actinomycetota</taxon>
        <taxon>Actinomycetes</taxon>
        <taxon>Micromonosporales</taxon>
        <taxon>Micromonosporaceae</taxon>
        <taxon>Micromonospora</taxon>
    </lineage>
</organism>
<dbReference type="InterPro" id="IPR036736">
    <property type="entry name" value="ACP-like_sf"/>
</dbReference>
<protein>
    <submittedName>
        <fullName evidence="2">Acyl carrier protein</fullName>
    </submittedName>
</protein>
<comment type="caution">
    <text evidence="2">The sequence shown here is derived from an EMBL/GenBank/DDBJ whole genome shotgun (WGS) entry which is preliminary data.</text>
</comment>
<dbReference type="Gene3D" id="1.10.1200.10">
    <property type="entry name" value="ACP-like"/>
    <property type="match status" value="1"/>
</dbReference>
<dbReference type="RefSeq" id="WP_377576053.1">
    <property type="nucleotide sequence ID" value="NZ_JBHTMP010000058.1"/>
</dbReference>
<gene>
    <name evidence="2" type="ORF">ACFQ4H_27365</name>
</gene>
<dbReference type="EMBL" id="JBHTMP010000058">
    <property type="protein sequence ID" value="MFD1324810.1"/>
    <property type="molecule type" value="Genomic_DNA"/>
</dbReference>
<reference evidence="3" key="1">
    <citation type="journal article" date="2019" name="Int. J. Syst. Evol. Microbiol.">
        <title>The Global Catalogue of Microorganisms (GCM) 10K type strain sequencing project: providing services to taxonomists for standard genome sequencing and annotation.</title>
        <authorList>
            <consortium name="The Broad Institute Genomics Platform"/>
            <consortium name="The Broad Institute Genome Sequencing Center for Infectious Disease"/>
            <person name="Wu L."/>
            <person name="Ma J."/>
        </authorList>
    </citation>
    <scope>NUCLEOTIDE SEQUENCE [LARGE SCALE GENOMIC DNA]</scope>
    <source>
        <strain evidence="3">JCM 31037</strain>
    </source>
</reference>
<evidence type="ECO:0000313" key="2">
    <source>
        <dbReference type="EMBL" id="MFD1324810.1"/>
    </source>
</evidence>
<accession>A0ABW3YN41</accession>
<feature type="domain" description="Carrier" evidence="1">
    <location>
        <begin position="6"/>
        <end position="84"/>
    </location>
</feature>
<dbReference type="Pfam" id="PF00550">
    <property type="entry name" value="PP-binding"/>
    <property type="match status" value="1"/>
</dbReference>
<evidence type="ECO:0000259" key="1">
    <source>
        <dbReference type="PROSITE" id="PS50075"/>
    </source>
</evidence>
<dbReference type="Proteomes" id="UP001597260">
    <property type="component" value="Unassembled WGS sequence"/>
</dbReference>
<dbReference type="SUPFAM" id="SSF47336">
    <property type="entry name" value="ACP-like"/>
    <property type="match status" value="1"/>
</dbReference>
<name>A0ABW3YN41_9ACTN</name>